<protein>
    <submittedName>
        <fullName evidence="1">Uncharacterized protein</fullName>
    </submittedName>
</protein>
<dbReference type="OrthoDB" id="245674at2"/>
<reference evidence="1 2" key="1">
    <citation type="submission" date="2019-08" db="EMBL/GenBank/DDBJ databases">
        <title>Deep-cultivation of Planctomycetes and their phenomic and genomic characterization uncovers novel biology.</title>
        <authorList>
            <person name="Wiegand S."/>
            <person name="Jogler M."/>
            <person name="Boedeker C."/>
            <person name="Pinto D."/>
            <person name="Vollmers J."/>
            <person name="Rivas-Marin E."/>
            <person name="Kohn T."/>
            <person name="Peeters S.H."/>
            <person name="Heuer A."/>
            <person name="Rast P."/>
            <person name="Oberbeckmann S."/>
            <person name="Bunk B."/>
            <person name="Jeske O."/>
            <person name="Meyerdierks A."/>
            <person name="Storesund J.E."/>
            <person name="Kallscheuer N."/>
            <person name="Luecker S."/>
            <person name="Lage O.M."/>
            <person name="Pohl T."/>
            <person name="Merkel B.J."/>
            <person name="Hornburger P."/>
            <person name="Mueller R.-W."/>
            <person name="Bruemmer F."/>
            <person name="Labrenz M."/>
            <person name="Spormann A.M."/>
            <person name="Op den Camp H."/>
            <person name="Overmann J."/>
            <person name="Amann R."/>
            <person name="Jetten M.S.M."/>
            <person name="Mascher T."/>
            <person name="Medema M.H."/>
            <person name="Devos D.P."/>
            <person name="Kaster A.-K."/>
            <person name="Ovreas L."/>
            <person name="Rohde M."/>
            <person name="Galperin M.Y."/>
            <person name="Jogler C."/>
        </authorList>
    </citation>
    <scope>NUCLEOTIDE SEQUENCE [LARGE SCALE GENOMIC DNA]</scope>
    <source>
        <strain evidence="1 2">Pr1d</strain>
    </source>
</reference>
<sequence length="671" mass="75071">MLLIQPRSILPMILFGALGFLLASLTTRNEALAADQQDSDLPGLVLSASQDHRTFDNDRFAPTRLELIDSAHALESALGPGSELSRNWKRYLKWDLLAPQLEEGAKIDRDSLENLKTVRRRFRANQPGLELPVFTRTAAALDRYQEVAFWNALAARRDTAPIYESYMKTFAEQLRRHEEAPTMETTRQVGEALGTVELLGDSPKVVHAVQSSYSRPNVWADVSTRALNQLAAPVCEMRPVRDCILGATIRGTAITSGLVKFHPFDSQDRIEMDISLDGVINSRTNAFKKPVRVNSSGTTNYTASKRIMISDDQFTTLGHQVDARTHTRINSVQKTGGRFGKRLIEKIAWKKVYERKSQSEWIAARHAEQKIADNFNQRVLEALTNGRVSYEGRLRAPLTRVGLLAEAIYLSSNTDAIHTRASLASHKQITTDSLPPGKLVGNDVTVQLHETAINNFLPVVLAGAVLRQESPDVKPHLEGDVPPWLKKLSEKSPEELAQSTNSATEEKDIILASAEEEETLPFRPWYFKFNTEHPASVSFEDQKLTLRMRLAELQASEIKEEEPLKNWDFIVTYKVIKQGNEVLLQRDGDIEAFPTGFDPRWDEKLTGEQVGIRSNLAKNLNKRAAAGQGFPAEIPIPAIKLPQESRGTELTLQLAQLDCDDGWLTIGYQVP</sequence>
<dbReference type="AlphaFoldDB" id="A0A5B9Q9R8"/>
<name>A0A5B9Q9R8_9BACT</name>
<accession>A0A5B9Q9R8</accession>
<keyword evidence="2" id="KW-1185">Reference proteome</keyword>
<evidence type="ECO:0000313" key="1">
    <source>
        <dbReference type="EMBL" id="QEG34340.1"/>
    </source>
</evidence>
<gene>
    <name evidence="1" type="ORF">Pr1d_16150</name>
</gene>
<proteinExistence type="predicted"/>
<evidence type="ECO:0000313" key="2">
    <source>
        <dbReference type="Proteomes" id="UP000323917"/>
    </source>
</evidence>
<dbReference type="Proteomes" id="UP000323917">
    <property type="component" value="Chromosome"/>
</dbReference>
<dbReference type="KEGG" id="bgok:Pr1d_16150"/>
<dbReference type="RefSeq" id="WP_148073004.1">
    <property type="nucleotide sequence ID" value="NZ_CP042913.1"/>
</dbReference>
<dbReference type="EMBL" id="CP042913">
    <property type="protein sequence ID" value="QEG34340.1"/>
    <property type="molecule type" value="Genomic_DNA"/>
</dbReference>
<organism evidence="1 2">
    <name type="scientific">Bythopirellula goksoeyrii</name>
    <dbReference type="NCBI Taxonomy" id="1400387"/>
    <lineage>
        <taxon>Bacteria</taxon>
        <taxon>Pseudomonadati</taxon>
        <taxon>Planctomycetota</taxon>
        <taxon>Planctomycetia</taxon>
        <taxon>Pirellulales</taxon>
        <taxon>Lacipirellulaceae</taxon>
        <taxon>Bythopirellula</taxon>
    </lineage>
</organism>